<reference evidence="1" key="1">
    <citation type="submission" date="2023-10" db="EMBL/GenBank/DDBJ databases">
        <authorList>
            <person name="Noh H."/>
        </authorList>
    </citation>
    <scope>NUCLEOTIDE SEQUENCE</scope>
    <source>
        <strain evidence="1">DUCC4014</strain>
    </source>
</reference>
<protein>
    <submittedName>
        <fullName evidence="1">Uncharacterized protein</fullName>
    </submittedName>
</protein>
<dbReference type="EMBL" id="CP086719">
    <property type="protein sequence ID" value="WOO84517.1"/>
    <property type="molecule type" value="Genomic_DNA"/>
</dbReference>
<dbReference type="Proteomes" id="UP000827549">
    <property type="component" value="Chromosome 6"/>
</dbReference>
<evidence type="ECO:0000313" key="2">
    <source>
        <dbReference type="Proteomes" id="UP000827549"/>
    </source>
</evidence>
<dbReference type="GeneID" id="87811204"/>
<proteinExistence type="predicted"/>
<dbReference type="RefSeq" id="XP_062630543.1">
    <property type="nucleotide sequence ID" value="XM_062774559.1"/>
</dbReference>
<accession>A0AAF0YDQ8</accession>
<evidence type="ECO:0000313" key="1">
    <source>
        <dbReference type="EMBL" id="WOO84517.1"/>
    </source>
</evidence>
<dbReference type="AlphaFoldDB" id="A0AAF0YDQ8"/>
<keyword evidence="2" id="KW-1185">Reference proteome</keyword>
<name>A0AAF0YDQ8_9TREE</name>
<gene>
    <name evidence="1" type="ORF">LOC62_06G008034</name>
</gene>
<sequence length="357" mass="38795">MAPLGENLRNLAPLLTRLEQPFTSNQLRTHLEEWEAHYFKLDPEFVPNTTTWPAEQFVKTLPETVEAAVLLVWKQGTQHTWDEMRRIVLCGGRNMDYHEAVVCWESWCEYCACPCHEGKAFSELPVCDAMAAVNHPSSGNPMVPPPPTALRRPRHIPRLPGARAQGTVTTAALWVHLSTTASFTPPVEPTAPGPLPLATVLVSADATHCVVNDRSLLAGLRRIVLPVVASTGISGNEDAAALHEGILVLWRSDIQAGIVVENVLYAPDSPISVLTADAWLCHQLRLGSSGALRAPLYALKHFFPVPRYPVDGSCCSLFQVAQRAACPDPASLRQVALVHLQPPPSTAEDGESSSTVA</sequence>
<organism evidence="1 2">
    <name type="scientific">Vanrija pseudolonga</name>
    <dbReference type="NCBI Taxonomy" id="143232"/>
    <lineage>
        <taxon>Eukaryota</taxon>
        <taxon>Fungi</taxon>
        <taxon>Dikarya</taxon>
        <taxon>Basidiomycota</taxon>
        <taxon>Agaricomycotina</taxon>
        <taxon>Tremellomycetes</taxon>
        <taxon>Trichosporonales</taxon>
        <taxon>Trichosporonaceae</taxon>
        <taxon>Vanrija</taxon>
    </lineage>
</organism>